<dbReference type="PATRIC" id="fig|931276.5.peg.3075"/>
<keyword evidence="4" id="KW-0804">Transcription</keyword>
<dbReference type="RefSeq" id="WP_015393138.1">
    <property type="nucleotide sequence ID" value="NC_020291.1"/>
</dbReference>
<dbReference type="Gene3D" id="3.40.190.290">
    <property type="match status" value="1"/>
</dbReference>
<evidence type="ECO:0000256" key="2">
    <source>
        <dbReference type="ARBA" id="ARBA00023015"/>
    </source>
</evidence>
<feature type="domain" description="HTH lysR-type" evidence="5">
    <location>
        <begin position="3"/>
        <end position="60"/>
    </location>
</feature>
<protein>
    <submittedName>
        <fullName evidence="6">RuBisCO operon transcriptional regulator</fullName>
    </submittedName>
</protein>
<keyword evidence="3" id="KW-0238">DNA-binding</keyword>
<dbReference type="STRING" id="36745.CLSAP_27950"/>
<dbReference type="PROSITE" id="PS50931">
    <property type="entry name" value="HTH_LYSR"/>
    <property type="match status" value="1"/>
</dbReference>
<dbReference type="InterPro" id="IPR036390">
    <property type="entry name" value="WH_DNA-bd_sf"/>
</dbReference>
<sequence length="293" mass="33118">MSIDLNLYKVFFIVAKCKNISRAAEVLYVSQPAVSKSIRTLENSLKISLFSRSSKGVTLTPEGQVLFEHIKIAFDQFSLGEHILERLKNKEMGNINLGVSTTIGKSYFLPKFQEFSKQYSAFKIKIINKPTLDTIKLVEEGKLDLGIIATTSNNLELEFIKIKEIHDIFVASNNYIKKIKISSTDDIFKKGSFMLLESPNSTREYIDNYLISQNLSITPDIEASNMDFLVEGAKLDLGITSVIREFSLTDLQNRLLVELPLRTPIPSRYITVIYKNSTDLSIAAKTLINFLKV</sequence>
<evidence type="ECO:0000259" key="5">
    <source>
        <dbReference type="PROSITE" id="PS50931"/>
    </source>
</evidence>
<organism evidence="6 7">
    <name type="scientific">Clostridium saccharoperbutylacetonicum N1-4(HMT)</name>
    <dbReference type="NCBI Taxonomy" id="931276"/>
    <lineage>
        <taxon>Bacteria</taxon>
        <taxon>Bacillati</taxon>
        <taxon>Bacillota</taxon>
        <taxon>Clostridia</taxon>
        <taxon>Eubacteriales</taxon>
        <taxon>Clostridiaceae</taxon>
        <taxon>Clostridium</taxon>
    </lineage>
</organism>
<dbReference type="PANTHER" id="PTHR30126">
    <property type="entry name" value="HTH-TYPE TRANSCRIPTIONAL REGULATOR"/>
    <property type="match status" value="1"/>
</dbReference>
<evidence type="ECO:0000313" key="6">
    <source>
        <dbReference type="EMBL" id="AGF56819.1"/>
    </source>
</evidence>
<dbReference type="GO" id="GO:0000976">
    <property type="term" value="F:transcription cis-regulatory region binding"/>
    <property type="evidence" value="ECO:0007669"/>
    <property type="project" value="TreeGrafter"/>
</dbReference>
<evidence type="ECO:0000256" key="1">
    <source>
        <dbReference type="ARBA" id="ARBA00009437"/>
    </source>
</evidence>
<keyword evidence="7" id="KW-1185">Reference proteome</keyword>
<dbReference type="FunFam" id="1.10.10.10:FF:000001">
    <property type="entry name" value="LysR family transcriptional regulator"/>
    <property type="match status" value="1"/>
</dbReference>
<gene>
    <name evidence="6" type="primary">rbcR</name>
    <name evidence="6" type="ORF">Cspa_c30580</name>
</gene>
<evidence type="ECO:0000313" key="7">
    <source>
        <dbReference type="Proteomes" id="UP000011728"/>
    </source>
</evidence>
<dbReference type="SUPFAM" id="SSF53850">
    <property type="entry name" value="Periplasmic binding protein-like II"/>
    <property type="match status" value="1"/>
</dbReference>
<dbReference type="Proteomes" id="UP000011728">
    <property type="component" value="Chromosome"/>
</dbReference>
<comment type="similarity">
    <text evidence="1">Belongs to the LysR transcriptional regulatory family.</text>
</comment>
<dbReference type="Pfam" id="PF03466">
    <property type="entry name" value="LysR_substrate"/>
    <property type="match status" value="1"/>
</dbReference>
<dbReference type="InterPro" id="IPR005119">
    <property type="entry name" value="LysR_subst-bd"/>
</dbReference>
<dbReference type="EMBL" id="CP004121">
    <property type="protein sequence ID" value="AGF56819.1"/>
    <property type="molecule type" value="Genomic_DNA"/>
</dbReference>
<accession>M1MFY4</accession>
<dbReference type="PRINTS" id="PR00039">
    <property type="entry name" value="HTHLYSR"/>
</dbReference>
<dbReference type="InterPro" id="IPR000847">
    <property type="entry name" value="LysR_HTH_N"/>
</dbReference>
<dbReference type="CDD" id="cd05466">
    <property type="entry name" value="PBP2_LTTR_substrate"/>
    <property type="match status" value="1"/>
</dbReference>
<dbReference type="eggNOG" id="COG0583">
    <property type="taxonomic scope" value="Bacteria"/>
</dbReference>
<dbReference type="Pfam" id="PF00126">
    <property type="entry name" value="HTH_1"/>
    <property type="match status" value="1"/>
</dbReference>
<dbReference type="GO" id="GO:0003700">
    <property type="term" value="F:DNA-binding transcription factor activity"/>
    <property type="evidence" value="ECO:0007669"/>
    <property type="project" value="InterPro"/>
</dbReference>
<evidence type="ECO:0000256" key="3">
    <source>
        <dbReference type="ARBA" id="ARBA00023125"/>
    </source>
</evidence>
<evidence type="ECO:0000256" key="4">
    <source>
        <dbReference type="ARBA" id="ARBA00023163"/>
    </source>
</evidence>
<name>M1MFY4_9CLOT</name>
<proteinExistence type="inferred from homology"/>
<dbReference type="SUPFAM" id="SSF46785">
    <property type="entry name" value="Winged helix' DNA-binding domain"/>
    <property type="match status" value="1"/>
</dbReference>
<dbReference type="AlphaFoldDB" id="M1MFY4"/>
<keyword evidence="2" id="KW-0805">Transcription regulation</keyword>
<dbReference type="HOGENOM" id="CLU_039613_6_1_9"/>
<dbReference type="InterPro" id="IPR036388">
    <property type="entry name" value="WH-like_DNA-bd_sf"/>
</dbReference>
<dbReference type="PANTHER" id="PTHR30126:SF64">
    <property type="entry name" value="HTH-TYPE TRANSCRIPTIONAL REGULATOR CITR"/>
    <property type="match status" value="1"/>
</dbReference>
<dbReference type="Gene3D" id="1.10.10.10">
    <property type="entry name" value="Winged helix-like DNA-binding domain superfamily/Winged helix DNA-binding domain"/>
    <property type="match status" value="1"/>
</dbReference>
<dbReference type="KEGG" id="csr:Cspa_c30580"/>
<reference evidence="6 7" key="1">
    <citation type="submission" date="2013-02" db="EMBL/GenBank/DDBJ databases">
        <title>Genome sequence of Clostridium saccharoperbutylacetonicum N1-4(HMT).</title>
        <authorList>
            <person name="Poehlein A."/>
            <person name="Daniel R."/>
        </authorList>
    </citation>
    <scope>NUCLEOTIDE SEQUENCE [LARGE SCALE GENOMIC DNA]</scope>
    <source>
        <strain evidence="7">N1-4(HMT)</strain>
    </source>
</reference>